<evidence type="ECO:0000313" key="2">
    <source>
        <dbReference type="Proteomes" id="UP001604336"/>
    </source>
</evidence>
<gene>
    <name evidence="1" type="ORF">Adt_18549</name>
</gene>
<keyword evidence="2" id="KW-1185">Reference proteome</keyword>
<accession>A0ABD1TJV2</accession>
<proteinExistence type="predicted"/>
<name>A0ABD1TJV2_9LAMI</name>
<protein>
    <submittedName>
        <fullName evidence="1">Uncharacterized protein</fullName>
    </submittedName>
</protein>
<organism evidence="1 2">
    <name type="scientific">Abeliophyllum distichum</name>
    <dbReference type="NCBI Taxonomy" id="126358"/>
    <lineage>
        <taxon>Eukaryota</taxon>
        <taxon>Viridiplantae</taxon>
        <taxon>Streptophyta</taxon>
        <taxon>Embryophyta</taxon>
        <taxon>Tracheophyta</taxon>
        <taxon>Spermatophyta</taxon>
        <taxon>Magnoliopsida</taxon>
        <taxon>eudicotyledons</taxon>
        <taxon>Gunneridae</taxon>
        <taxon>Pentapetalae</taxon>
        <taxon>asterids</taxon>
        <taxon>lamiids</taxon>
        <taxon>Lamiales</taxon>
        <taxon>Oleaceae</taxon>
        <taxon>Forsythieae</taxon>
        <taxon>Abeliophyllum</taxon>
    </lineage>
</organism>
<evidence type="ECO:0000313" key="1">
    <source>
        <dbReference type="EMBL" id="KAL2512949.1"/>
    </source>
</evidence>
<comment type="caution">
    <text evidence="1">The sequence shown here is derived from an EMBL/GenBank/DDBJ whole genome shotgun (WGS) entry which is preliminary data.</text>
</comment>
<reference evidence="2" key="1">
    <citation type="submission" date="2024-07" db="EMBL/GenBank/DDBJ databases">
        <title>Two chromosome-level genome assemblies of Korean endemic species Abeliophyllum distichum and Forsythia ovata (Oleaceae).</title>
        <authorList>
            <person name="Jang H."/>
        </authorList>
    </citation>
    <scope>NUCLEOTIDE SEQUENCE [LARGE SCALE GENOMIC DNA]</scope>
</reference>
<sequence>MNEGSLSGIGGLKNVAQQYENLEHGFTFDNWRLYELTLDKRGLIACLNNKKTMSDGLPLKIEGFFELALDEQHLIFFLNNNKTTCDDSFSKIGGLTNLPRASEDLYLVSTKKTMNAGSPSTNGGLTNFSWTSKDL</sequence>
<dbReference type="EMBL" id="JBFOLK010000005">
    <property type="protein sequence ID" value="KAL2512949.1"/>
    <property type="molecule type" value="Genomic_DNA"/>
</dbReference>
<dbReference type="AlphaFoldDB" id="A0ABD1TJV2"/>
<dbReference type="Proteomes" id="UP001604336">
    <property type="component" value="Unassembled WGS sequence"/>
</dbReference>